<gene>
    <name evidence="1" type="ORF">Pan161_44940</name>
</gene>
<dbReference type="RefSeq" id="WP_145230787.1">
    <property type="nucleotide sequence ID" value="NZ_CP036343.1"/>
</dbReference>
<organism evidence="1 2">
    <name type="scientific">Gimesia algae</name>
    <dbReference type="NCBI Taxonomy" id="2527971"/>
    <lineage>
        <taxon>Bacteria</taxon>
        <taxon>Pseudomonadati</taxon>
        <taxon>Planctomycetota</taxon>
        <taxon>Planctomycetia</taxon>
        <taxon>Planctomycetales</taxon>
        <taxon>Planctomycetaceae</taxon>
        <taxon>Gimesia</taxon>
    </lineage>
</organism>
<dbReference type="EMBL" id="CP036343">
    <property type="protein sequence ID" value="QDT92823.1"/>
    <property type="molecule type" value="Genomic_DNA"/>
</dbReference>
<protein>
    <submittedName>
        <fullName evidence="1">Uncharacterized protein</fullName>
    </submittedName>
</protein>
<evidence type="ECO:0000313" key="2">
    <source>
        <dbReference type="Proteomes" id="UP000316855"/>
    </source>
</evidence>
<evidence type="ECO:0000313" key="1">
    <source>
        <dbReference type="EMBL" id="QDT92823.1"/>
    </source>
</evidence>
<name>A0A517VII9_9PLAN</name>
<dbReference type="AlphaFoldDB" id="A0A517VII9"/>
<accession>A0A517VII9</accession>
<reference evidence="1 2" key="1">
    <citation type="submission" date="2019-02" db="EMBL/GenBank/DDBJ databases">
        <title>Deep-cultivation of Planctomycetes and their phenomic and genomic characterization uncovers novel biology.</title>
        <authorList>
            <person name="Wiegand S."/>
            <person name="Jogler M."/>
            <person name="Boedeker C."/>
            <person name="Pinto D."/>
            <person name="Vollmers J."/>
            <person name="Rivas-Marin E."/>
            <person name="Kohn T."/>
            <person name="Peeters S.H."/>
            <person name="Heuer A."/>
            <person name="Rast P."/>
            <person name="Oberbeckmann S."/>
            <person name="Bunk B."/>
            <person name="Jeske O."/>
            <person name="Meyerdierks A."/>
            <person name="Storesund J.E."/>
            <person name="Kallscheuer N."/>
            <person name="Luecker S."/>
            <person name="Lage O.M."/>
            <person name="Pohl T."/>
            <person name="Merkel B.J."/>
            <person name="Hornburger P."/>
            <person name="Mueller R.-W."/>
            <person name="Bruemmer F."/>
            <person name="Labrenz M."/>
            <person name="Spormann A.M."/>
            <person name="Op den Camp H."/>
            <person name="Overmann J."/>
            <person name="Amann R."/>
            <person name="Jetten M.S.M."/>
            <person name="Mascher T."/>
            <person name="Medema M.H."/>
            <person name="Devos D.P."/>
            <person name="Kaster A.-K."/>
            <person name="Ovreas L."/>
            <person name="Rohde M."/>
            <person name="Galperin M.Y."/>
            <person name="Jogler C."/>
        </authorList>
    </citation>
    <scope>NUCLEOTIDE SEQUENCE [LARGE SCALE GENOMIC DNA]</scope>
    <source>
        <strain evidence="1 2">Pan161</strain>
    </source>
</reference>
<dbReference type="Proteomes" id="UP000316855">
    <property type="component" value="Chromosome"/>
</dbReference>
<sequence length="135" mass="16256">MTHQTAKLSTFDEYLETGGDTATDQHDQHRERQKILDRFPYPVTLELSFPELDFANRWCWQHFGSNYGECFQKQSEYRICAIDFSHCHIGSWTNHWLAKTDYEFGFNEWYFSNASERDLFLDFVPYINWGENYPK</sequence>
<dbReference type="KEGG" id="gax:Pan161_44940"/>
<dbReference type="OrthoDB" id="9156758at2"/>
<keyword evidence="2" id="KW-1185">Reference proteome</keyword>
<proteinExistence type="predicted"/>